<evidence type="ECO:0000259" key="2">
    <source>
        <dbReference type="Pfam" id="PF20516"/>
    </source>
</evidence>
<accession>A0A6A6EZF6</accession>
<reference evidence="3" key="1">
    <citation type="journal article" date="2020" name="Stud. Mycol.">
        <title>101 Dothideomycetes genomes: a test case for predicting lifestyles and emergence of pathogens.</title>
        <authorList>
            <person name="Haridas S."/>
            <person name="Albert R."/>
            <person name="Binder M."/>
            <person name="Bloem J."/>
            <person name="Labutti K."/>
            <person name="Salamov A."/>
            <person name="Andreopoulos B."/>
            <person name="Baker S."/>
            <person name="Barry K."/>
            <person name="Bills G."/>
            <person name="Bluhm B."/>
            <person name="Cannon C."/>
            <person name="Castanera R."/>
            <person name="Culley D."/>
            <person name="Daum C."/>
            <person name="Ezra D."/>
            <person name="Gonzalez J."/>
            <person name="Henrissat B."/>
            <person name="Kuo A."/>
            <person name="Liang C."/>
            <person name="Lipzen A."/>
            <person name="Lutzoni F."/>
            <person name="Magnuson J."/>
            <person name="Mondo S."/>
            <person name="Nolan M."/>
            <person name="Ohm R."/>
            <person name="Pangilinan J."/>
            <person name="Park H.-J."/>
            <person name="Ramirez L."/>
            <person name="Alfaro M."/>
            <person name="Sun H."/>
            <person name="Tritt A."/>
            <person name="Yoshinaga Y."/>
            <person name="Zwiers L.-H."/>
            <person name="Turgeon B."/>
            <person name="Goodwin S."/>
            <person name="Spatafora J."/>
            <person name="Crous P."/>
            <person name="Grigoriev I."/>
        </authorList>
    </citation>
    <scope>NUCLEOTIDE SEQUENCE</scope>
    <source>
        <strain evidence="3">SCOH1-5</strain>
    </source>
</reference>
<keyword evidence="4" id="KW-1185">Reference proteome</keyword>
<evidence type="ECO:0000313" key="3">
    <source>
        <dbReference type="EMBL" id="KAF2206319.1"/>
    </source>
</evidence>
<proteinExistence type="predicted"/>
<dbReference type="InterPro" id="IPR046797">
    <property type="entry name" value="PDDEXK_12"/>
</dbReference>
<gene>
    <name evidence="3" type="ORF">CERZMDRAFT_53344</name>
</gene>
<evidence type="ECO:0000313" key="4">
    <source>
        <dbReference type="Proteomes" id="UP000799539"/>
    </source>
</evidence>
<dbReference type="OrthoDB" id="4161186at2759"/>
<dbReference type="Pfam" id="PF20516">
    <property type="entry name" value="PDDEXK_12"/>
    <property type="match status" value="1"/>
</dbReference>
<feature type="non-terminal residue" evidence="3">
    <location>
        <position position="1"/>
    </location>
</feature>
<keyword evidence="1" id="KW-0472">Membrane</keyword>
<organism evidence="3 4">
    <name type="scientific">Cercospora zeae-maydis SCOH1-5</name>
    <dbReference type="NCBI Taxonomy" id="717836"/>
    <lineage>
        <taxon>Eukaryota</taxon>
        <taxon>Fungi</taxon>
        <taxon>Dikarya</taxon>
        <taxon>Ascomycota</taxon>
        <taxon>Pezizomycotina</taxon>
        <taxon>Dothideomycetes</taxon>
        <taxon>Dothideomycetidae</taxon>
        <taxon>Mycosphaerellales</taxon>
        <taxon>Mycosphaerellaceae</taxon>
        <taxon>Cercospora</taxon>
    </lineage>
</organism>
<evidence type="ECO:0000256" key="1">
    <source>
        <dbReference type="SAM" id="Phobius"/>
    </source>
</evidence>
<feature type="transmembrane region" description="Helical" evidence="1">
    <location>
        <begin position="79"/>
        <end position="100"/>
    </location>
</feature>
<sequence length="136" mass="15311">YNPIRYRPIAVSIETKVAHAGTAEATLQLTTWVKAQIRHLRDMSHRSGRIVNCIIPLPLILVAGHEWTFYYLQDTGTEAILWGGILLGKIDTICGIYQVLAAMQRLVHWAHITYRAWHQENIMQPLLTALGGVRGG</sequence>
<dbReference type="Proteomes" id="UP000799539">
    <property type="component" value="Unassembled WGS sequence"/>
</dbReference>
<feature type="domain" description="PD-(D/E)XK nuclease-like" evidence="2">
    <location>
        <begin position="1"/>
        <end position="115"/>
    </location>
</feature>
<protein>
    <recommendedName>
        <fullName evidence="2">PD-(D/E)XK nuclease-like domain-containing protein</fullName>
    </recommendedName>
</protein>
<keyword evidence="1" id="KW-1133">Transmembrane helix</keyword>
<name>A0A6A6EZF6_9PEZI</name>
<dbReference type="AlphaFoldDB" id="A0A6A6EZF6"/>
<dbReference type="EMBL" id="ML992724">
    <property type="protein sequence ID" value="KAF2206319.1"/>
    <property type="molecule type" value="Genomic_DNA"/>
</dbReference>
<feature type="transmembrane region" description="Helical" evidence="1">
    <location>
        <begin position="50"/>
        <end position="73"/>
    </location>
</feature>
<keyword evidence="1" id="KW-0812">Transmembrane</keyword>